<sequence>EHDDSASVAPAFDPEPVTAHCFKQFKQEDFCLLQSRRRVLIVPAQQGQPAMDPKPRPPPLPPWAPSVRVLGAGDIPEQREDRASWLHQRAKLRKELEALGDMTRWLENKPSITPSEAKILRMLHEEQKAQLMGEVTITTATKKRAPRRVVPQLRLPKPPALSALYTYLRSRKIQVLELFAKGLGTQQRVPREEFLTALRMVGVPLKEQEMEDVVIYLSSLGKHRDITMETLASTYKQWSLAQLRSTTVPTLHKCFGPAQVTTTPQPCRKHLLMVPEVPVPTEARPLTLEEMEDVGKHYRERRRQQKLPIPSIQYTESCRMVRSGDQRVDQHCLPSTVVGESRELLDAARMDGFLLYMRCGQQCVAPGLPVTKDVLTRALLYPGDRIVLQNTQVRPIRQPGGFYSDWRALTPHLATHRTQGLRLGPQKSDKLSVLHPCACLLLSAPCCPLCSSRDTGYSVAHVCLLLSLQGVPVGLSPALSLMLASVSSEKVAAQQIQSLGPRLWVKLQMTRKTPKDGRKVPFKEAQKGTRKRKARILGGPQCTHPNVFWPGHLLDKLRLCLPTEAMDRSLALFSCVRHKRHAYQATYHPDRWWPLRDENYMTRAYYDSPKVYAIN</sequence>
<dbReference type="AlphaFoldDB" id="A0A091DX99"/>
<dbReference type="eggNOG" id="ENOG502QSZS">
    <property type="taxonomic scope" value="Eukaryota"/>
</dbReference>
<evidence type="ECO:0008006" key="3">
    <source>
        <dbReference type="Google" id="ProtNLM"/>
    </source>
</evidence>
<proteinExistence type="predicted"/>
<evidence type="ECO:0000313" key="1">
    <source>
        <dbReference type="EMBL" id="KFO27456.1"/>
    </source>
</evidence>
<keyword evidence="2" id="KW-1185">Reference proteome</keyword>
<name>A0A091DX99_FUKDA</name>
<organism evidence="1 2">
    <name type="scientific">Fukomys damarensis</name>
    <name type="common">Damaraland mole rat</name>
    <name type="synonym">Cryptomys damarensis</name>
    <dbReference type="NCBI Taxonomy" id="885580"/>
    <lineage>
        <taxon>Eukaryota</taxon>
        <taxon>Metazoa</taxon>
        <taxon>Chordata</taxon>
        <taxon>Craniata</taxon>
        <taxon>Vertebrata</taxon>
        <taxon>Euteleostomi</taxon>
        <taxon>Mammalia</taxon>
        <taxon>Eutheria</taxon>
        <taxon>Euarchontoglires</taxon>
        <taxon>Glires</taxon>
        <taxon>Rodentia</taxon>
        <taxon>Hystricomorpha</taxon>
        <taxon>Bathyergidae</taxon>
        <taxon>Fukomys</taxon>
    </lineage>
</organism>
<protein>
    <recommendedName>
        <fullName evidence="3">EF-hand calcium-binding domain-containing protein 12</fullName>
    </recommendedName>
</protein>
<gene>
    <name evidence="1" type="ORF">H920_11155</name>
</gene>
<dbReference type="EMBL" id="KN122905">
    <property type="protein sequence ID" value="KFO27456.1"/>
    <property type="molecule type" value="Genomic_DNA"/>
</dbReference>
<accession>A0A091DX99</accession>
<dbReference type="InterPro" id="IPR042847">
    <property type="entry name" value="EFC12"/>
</dbReference>
<reference evidence="1 2" key="1">
    <citation type="submission" date="2013-11" db="EMBL/GenBank/DDBJ databases">
        <title>The Damaraland mole rat (Fukomys damarensis) genome and evolution of African mole rats.</title>
        <authorList>
            <person name="Gladyshev V.N."/>
            <person name="Fang X."/>
        </authorList>
    </citation>
    <scope>NUCLEOTIDE SEQUENCE [LARGE SCALE GENOMIC DNA]</scope>
    <source>
        <tissue evidence="1">Liver</tissue>
    </source>
</reference>
<dbReference type="Proteomes" id="UP000028990">
    <property type="component" value="Unassembled WGS sequence"/>
</dbReference>
<dbReference type="PANTHER" id="PTHR47225">
    <property type="entry name" value="EF-HAND CALCIUM-BINDING DOMAIN-CONTAINING PROTEIN 12"/>
    <property type="match status" value="1"/>
</dbReference>
<feature type="non-terminal residue" evidence="1">
    <location>
        <position position="1"/>
    </location>
</feature>
<dbReference type="PANTHER" id="PTHR47225:SF1">
    <property type="entry name" value="EF-HAND CALCIUM-BINDING DOMAIN-CONTAINING PROTEIN 12"/>
    <property type="match status" value="1"/>
</dbReference>
<evidence type="ECO:0000313" key="2">
    <source>
        <dbReference type="Proteomes" id="UP000028990"/>
    </source>
</evidence>